<dbReference type="STRING" id="449659.IV66_GL000900"/>
<dbReference type="InterPro" id="IPR007156">
    <property type="entry name" value="MamQ_LemA"/>
</dbReference>
<protein>
    <recommendedName>
        <fullName evidence="10">LemA family protein</fullName>
    </recommendedName>
</protein>
<evidence type="ECO:0000256" key="3">
    <source>
        <dbReference type="ARBA" id="ARBA00022692"/>
    </source>
</evidence>
<reference evidence="8 9" key="1">
    <citation type="journal article" date="2015" name="Genome Announc.">
        <title>Expanding the biotechnology potential of lactobacilli through comparative genomics of 213 strains and associated genera.</title>
        <authorList>
            <person name="Sun Z."/>
            <person name="Harris H.M."/>
            <person name="McCann A."/>
            <person name="Guo C."/>
            <person name="Argimon S."/>
            <person name="Zhang W."/>
            <person name="Yang X."/>
            <person name="Jeffery I.B."/>
            <person name="Cooney J.C."/>
            <person name="Kagawa T.F."/>
            <person name="Liu W."/>
            <person name="Song Y."/>
            <person name="Salvetti E."/>
            <person name="Wrobel A."/>
            <person name="Rasinkangas P."/>
            <person name="Parkhill J."/>
            <person name="Rea M.C."/>
            <person name="O'Sullivan O."/>
            <person name="Ritari J."/>
            <person name="Douillard F.P."/>
            <person name="Paul Ross R."/>
            <person name="Yang R."/>
            <person name="Briner A.E."/>
            <person name="Felis G.E."/>
            <person name="de Vos W.M."/>
            <person name="Barrangou R."/>
            <person name="Klaenhammer T.R."/>
            <person name="Caufield P.W."/>
            <person name="Cui Y."/>
            <person name="Zhang H."/>
            <person name="O'Toole P.W."/>
        </authorList>
    </citation>
    <scope>NUCLEOTIDE SEQUENCE [LARGE SCALE GENOMIC DNA]</scope>
    <source>
        <strain evidence="8 9">NBRC 103219</strain>
    </source>
</reference>
<organism evidence="8 9">
    <name type="scientific">Ligilactobacillus pobuzihii</name>
    <dbReference type="NCBI Taxonomy" id="449659"/>
    <lineage>
        <taxon>Bacteria</taxon>
        <taxon>Bacillati</taxon>
        <taxon>Bacillota</taxon>
        <taxon>Bacilli</taxon>
        <taxon>Lactobacillales</taxon>
        <taxon>Lactobacillaceae</taxon>
        <taxon>Ligilactobacillus</taxon>
    </lineage>
</organism>
<dbReference type="InterPro" id="IPR023353">
    <property type="entry name" value="LemA-like_dom_sf"/>
</dbReference>
<feature type="transmembrane region" description="Helical" evidence="7">
    <location>
        <begin position="15"/>
        <end position="38"/>
    </location>
</feature>
<keyword evidence="6" id="KW-0175">Coiled coil</keyword>
<dbReference type="Gene3D" id="1.20.1440.20">
    <property type="entry name" value="LemA-like domain"/>
    <property type="match status" value="1"/>
</dbReference>
<feature type="coiled-coil region" evidence="6">
    <location>
        <begin position="138"/>
        <end position="165"/>
    </location>
</feature>
<dbReference type="AlphaFoldDB" id="A0A0R2LBT4"/>
<evidence type="ECO:0000256" key="6">
    <source>
        <dbReference type="SAM" id="Coils"/>
    </source>
</evidence>
<evidence type="ECO:0008006" key="10">
    <source>
        <dbReference type="Google" id="ProtNLM"/>
    </source>
</evidence>
<comment type="caution">
    <text evidence="8">The sequence shown here is derived from an EMBL/GenBank/DDBJ whole genome shotgun (WGS) entry which is preliminary data.</text>
</comment>
<comment type="subcellular location">
    <subcellularLocation>
        <location evidence="1">Membrane</location>
        <topology evidence="1">Single-pass membrane protein</topology>
    </subcellularLocation>
</comment>
<dbReference type="PANTHER" id="PTHR34478">
    <property type="entry name" value="PROTEIN LEMA"/>
    <property type="match status" value="1"/>
</dbReference>
<evidence type="ECO:0000313" key="8">
    <source>
        <dbReference type="EMBL" id="KRN95876.1"/>
    </source>
</evidence>
<dbReference type="EMBL" id="JQCN01000069">
    <property type="protein sequence ID" value="KRN95876.1"/>
    <property type="molecule type" value="Genomic_DNA"/>
</dbReference>
<dbReference type="GO" id="GO:0016020">
    <property type="term" value="C:membrane"/>
    <property type="evidence" value="ECO:0007669"/>
    <property type="project" value="UniProtKB-SubCell"/>
</dbReference>
<keyword evidence="3 7" id="KW-0812">Transmembrane</keyword>
<evidence type="ECO:0000256" key="7">
    <source>
        <dbReference type="SAM" id="Phobius"/>
    </source>
</evidence>
<dbReference type="Pfam" id="PF04011">
    <property type="entry name" value="LemA"/>
    <property type="match status" value="1"/>
</dbReference>
<evidence type="ECO:0000313" key="9">
    <source>
        <dbReference type="Proteomes" id="UP000051886"/>
    </source>
</evidence>
<dbReference type="RefSeq" id="WP_017867809.1">
    <property type="nucleotide sequence ID" value="NZ_BJYB01000006.1"/>
</dbReference>
<keyword evidence="4 7" id="KW-1133">Transmembrane helix</keyword>
<dbReference type="Proteomes" id="UP000051886">
    <property type="component" value="Unassembled WGS sequence"/>
</dbReference>
<sequence>MGEERKSVNEKKRLGTGWIVSIVLVLLVLIFGGGYIHYSNSLNSAKQDYEQQQGDLQSALQRRSDLVPNLVNSVRGSMKQEKDVFGQVAQARKDYNSAAKSGKTKDQANASAQLSATTANLINVINERYPKLASNDNVRRLMDQLEGSENRINLARRRYNETIKNYNNKVVRFPSSMIANMKGMHTKSYFQADKKAQQAPKVNLDD</sequence>
<dbReference type="SUPFAM" id="SSF140478">
    <property type="entry name" value="LemA-like"/>
    <property type="match status" value="1"/>
</dbReference>
<dbReference type="OrthoDB" id="9804152at2"/>
<dbReference type="PATRIC" id="fig|449659.4.peg.906"/>
<name>A0A0R2LBT4_9LACO</name>
<keyword evidence="9" id="KW-1185">Reference proteome</keyword>
<proteinExistence type="inferred from homology"/>
<evidence type="ECO:0000256" key="4">
    <source>
        <dbReference type="ARBA" id="ARBA00022989"/>
    </source>
</evidence>
<dbReference type="PANTHER" id="PTHR34478:SF2">
    <property type="entry name" value="MEMBRANE PROTEIN"/>
    <property type="match status" value="1"/>
</dbReference>
<evidence type="ECO:0000256" key="5">
    <source>
        <dbReference type="ARBA" id="ARBA00023136"/>
    </source>
</evidence>
<evidence type="ECO:0000256" key="2">
    <source>
        <dbReference type="ARBA" id="ARBA00008854"/>
    </source>
</evidence>
<evidence type="ECO:0000256" key="1">
    <source>
        <dbReference type="ARBA" id="ARBA00004167"/>
    </source>
</evidence>
<gene>
    <name evidence="8" type="ORF">IV66_GL000900</name>
</gene>
<accession>A0A0R2LBT4</accession>
<keyword evidence="5 7" id="KW-0472">Membrane</keyword>
<comment type="similarity">
    <text evidence="2">Belongs to the LemA family.</text>
</comment>